<organism evidence="4 5">
    <name type="scientific">Austropuccinia psidii MF-1</name>
    <dbReference type="NCBI Taxonomy" id="1389203"/>
    <lineage>
        <taxon>Eukaryota</taxon>
        <taxon>Fungi</taxon>
        <taxon>Dikarya</taxon>
        <taxon>Basidiomycota</taxon>
        <taxon>Pucciniomycotina</taxon>
        <taxon>Pucciniomycetes</taxon>
        <taxon>Pucciniales</taxon>
        <taxon>Sphaerophragmiaceae</taxon>
        <taxon>Austropuccinia</taxon>
    </lineage>
</organism>
<dbReference type="InterPro" id="IPR054722">
    <property type="entry name" value="PolX-like_BBD"/>
</dbReference>
<evidence type="ECO:0000313" key="5">
    <source>
        <dbReference type="Proteomes" id="UP000765509"/>
    </source>
</evidence>
<feature type="domain" description="GAG-pre-integrase" evidence="2">
    <location>
        <begin position="163"/>
        <end position="218"/>
    </location>
</feature>
<keyword evidence="1" id="KW-0812">Transmembrane</keyword>
<accession>A0A9Q3BVS8</accession>
<evidence type="ECO:0000313" key="4">
    <source>
        <dbReference type="EMBL" id="MBW0472055.1"/>
    </source>
</evidence>
<dbReference type="InterPro" id="IPR025724">
    <property type="entry name" value="GAG-pre-integrase_dom"/>
</dbReference>
<dbReference type="EMBL" id="AVOT02002954">
    <property type="protein sequence ID" value="MBW0472055.1"/>
    <property type="molecule type" value="Genomic_DNA"/>
</dbReference>
<name>A0A9Q3BVS8_9BASI</name>
<evidence type="ECO:0000259" key="2">
    <source>
        <dbReference type="Pfam" id="PF13976"/>
    </source>
</evidence>
<keyword evidence="5" id="KW-1185">Reference proteome</keyword>
<gene>
    <name evidence="4" type="ORF">O181_011770</name>
</gene>
<dbReference type="Proteomes" id="UP000765509">
    <property type="component" value="Unassembled WGS sequence"/>
</dbReference>
<evidence type="ECO:0000256" key="1">
    <source>
        <dbReference type="SAM" id="Phobius"/>
    </source>
</evidence>
<comment type="caution">
    <text evidence="4">The sequence shown here is derived from an EMBL/GenBank/DDBJ whole genome shotgun (WGS) entry which is preliminary data.</text>
</comment>
<feature type="domain" description="Retrovirus-related Pol polyprotein from transposon TNT 1-94-like beta-barrel" evidence="3">
    <location>
        <begin position="32"/>
        <end position="106"/>
    </location>
</feature>
<dbReference type="Pfam" id="PF22936">
    <property type="entry name" value="Pol_BBD"/>
    <property type="match status" value="1"/>
</dbReference>
<evidence type="ECO:0008006" key="6">
    <source>
        <dbReference type="Google" id="ProtNLM"/>
    </source>
</evidence>
<dbReference type="Pfam" id="PF13976">
    <property type="entry name" value="gag_pre-integrs"/>
    <property type="match status" value="1"/>
</dbReference>
<protein>
    <recommendedName>
        <fullName evidence="6">GAG-pre-integrase domain-containing protein</fullName>
    </recommendedName>
</protein>
<keyword evidence="1" id="KW-1133">Transmembrane helix</keyword>
<dbReference type="AlphaFoldDB" id="A0A9Q3BVS8"/>
<keyword evidence="1" id="KW-0472">Membrane</keyword>
<evidence type="ECO:0000259" key="3">
    <source>
        <dbReference type="Pfam" id="PF22936"/>
    </source>
</evidence>
<feature type="transmembrane region" description="Helical" evidence="1">
    <location>
        <begin position="83"/>
        <end position="105"/>
    </location>
</feature>
<dbReference type="OrthoDB" id="3025757at2759"/>
<sequence length="231" mass="25794">MKALKARNMVIQSKSSVARIGTVPALENNEILLDSGATNSVVGDLSLFSDTRHTNMRLSVASSEQFNIDIIGSIKLKTKFGTLVVRNVLYCAAIPGIVLSIGQLLTQDINIQFLEGVFVLTDGRRKFVSHKKNFWWLLEHEEKVADIKLVTVDTSAPRVNFSTQPIPSKDYSTLWHQRMGHLSIRNIKQLLKFNSIDGFSPIELNNVGICHPFSIAKSEHRPVQAPRKNTS</sequence>
<proteinExistence type="predicted"/>
<reference evidence="4" key="1">
    <citation type="submission" date="2021-03" db="EMBL/GenBank/DDBJ databases">
        <title>Draft genome sequence of rust myrtle Austropuccinia psidii MF-1, a brazilian biotype.</title>
        <authorList>
            <person name="Quecine M.C."/>
            <person name="Pachon D.M.R."/>
            <person name="Bonatelli M.L."/>
            <person name="Correr F.H."/>
            <person name="Franceschini L.M."/>
            <person name="Leite T.F."/>
            <person name="Margarido G.R.A."/>
            <person name="Almeida C.A."/>
            <person name="Ferrarezi J.A."/>
            <person name="Labate C.A."/>
        </authorList>
    </citation>
    <scope>NUCLEOTIDE SEQUENCE</scope>
    <source>
        <strain evidence="4">MF-1</strain>
    </source>
</reference>